<dbReference type="EMBL" id="JAHQCS010000112">
    <property type="protein sequence ID" value="MBU9712834.1"/>
    <property type="molecule type" value="Genomic_DNA"/>
</dbReference>
<dbReference type="Proteomes" id="UP000784880">
    <property type="component" value="Unassembled WGS sequence"/>
</dbReference>
<comment type="caution">
    <text evidence="1">The sequence shown here is derived from an EMBL/GenBank/DDBJ whole genome shotgun (WGS) entry which is preliminary data.</text>
</comment>
<reference evidence="1 2" key="1">
    <citation type="submission" date="2021-06" db="EMBL/GenBank/DDBJ databases">
        <title>Bacillus sp. RD4P76, an endophyte from a halophyte.</title>
        <authorList>
            <person name="Sun J.-Q."/>
        </authorList>
    </citation>
    <scope>NUCLEOTIDE SEQUENCE [LARGE SCALE GENOMIC DNA]</scope>
    <source>
        <strain evidence="1 2">CGMCC 1.15917</strain>
    </source>
</reference>
<proteinExistence type="predicted"/>
<name>A0ABS6JGN4_9BACI</name>
<evidence type="ECO:0000313" key="2">
    <source>
        <dbReference type="Proteomes" id="UP000784880"/>
    </source>
</evidence>
<keyword evidence="2" id="KW-1185">Reference proteome</keyword>
<sequence length="148" mass="16977">MKSTFIFFILLSMISIQSCTPSKSHEDIHLKLSPIYSDGVLYLTPVITYDGELPVTLYYGNTVAWIETVKKEDETIYTNEEHNLLLDHQSTLEQDDEREGETIELEVDPGTYEVVLKAVYSLSVNGETAELEGEEYTHRLTQKLELKR</sequence>
<gene>
    <name evidence="1" type="ORF">KS419_13975</name>
</gene>
<evidence type="ECO:0000313" key="1">
    <source>
        <dbReference type="EMBL" id="MBU9712834.1"/>
    </source>
</evidence>
<accession>A0ABS6JGN4</accession>
<protein>
    <submittedName>
        <fullName evidence="1">Uncharacterized protein</fullName>
    </submittedName>
</protein>
<organism evidence="1 2">
    <name type="scientific">Evansella tamaricis</name>
    <dbReference type="NCBI Taxonomy" id="2069301"/>
    <lineage>
        <taxon>Bacteria</taxon>
        <taxon>Bacillati</taxon>
        <taxon>Bacillota</taxon>
        <taxon>Bacilli</taxon>
        <taxon>Bacillales</taxon>
        <taxon>Bacillaceae</taxon>
        <taxon>Evansella</taxon>
    </lineage>
</organism>
<dbReference type="PROSITE" id="PS51257">
    <property type="entry name" value="PROKAR_LIPOPROTEIN"/>
    <property type="match status" value="1"/>
</dbReference>
<dbReference type="RefSeq" id="WP_217067011.1">
    <property type="nucleotide sequence ID" value="NZ_JAHQCS010000112.1"/>
</dbReference>